<organism evidence="5 6">
    <name type="scientific">Aeromonas dhakensis</name>
    <dbReference type="NCBI Taxonomy" id="196024"/>
    <lineage>
        <taxon>Bacteria</taxon>
        <taxon>Pseudomonadati</taxon>
        <taxon>Pseudomonadota</taxon>
        <taxon>Gammaproteobacteria</taxon>
        <taxon>Aeromonadales</taxon>
        <taxon>Aeromonadaceae</taxon>
        <taxon>Aeromonas</taxon>
    </lineage>
</organism>
<keyword evidence="2" id="KW-0547">Nucleotide-binding</keyword>
<dbReference type="PANTHER" id="PTHR30258">
    <property type="entry name" value="TYPE II SECRETION SYSTEM PROTEIN GSPE-RELATED"/>
    <property type="match status" value="1"/>
</dbReference>
<protein>
    <recommendedName>
        <fullName evidence="4">Bacterial type II secretion system protein E domain-containing protein</fullName>
    </recommendedName>
</protein>
<dbReference type="SMART" id="SM00382">
    <property type="entry name" value="AAA"/>
    <property type="match status" value="1"/>
</dbReference>
<name>K1JM91_9GAMM</name>
<proteinExistence type="inferred from homology"/>
<dbReference type="FunFam" id="3.30.450.90:FF:000001">
    <property type="entry name" value="Type II secretion system ATPase GspE"/>
    <property type="match status" value="1"/>
</dbReference>
<evidence type="ECO:0000256" key="3">
    <source>
        <dbReference type="ARBA" id="ARBA00022840"/>
    </source>
</evidence>
<dbReference type="HOGENOM" id="CLU_013446_2_0_6"/>
<dbReference type="InterPro" id="IPR007831">
    <property type="entry name" value="T2SS_GspE_N"/>
</dbReference>
<sequence>MKIGERLIAKGAIGREDLERALEVQRQAGGRLGSILVRMGAVSEDAVLRSLSEQLGYPCVEPAHMPAPLDIYQCLLPLPVRLEWWLDNDALLWEVDGQLQLVAKDPLEMQLQDLIAYLFVGRPVQYWLARTQDIDTLVDQVRRESAVTDLFSNSEHSLQALIEEAPVVELVNNLLAQAVDSGASDIHVEPEELRFTVRMRVDGVLHTHMVQPAERYPAIGSRIKLIAGLDIAEKRLPQDGRITLRLSGQDMDIRVSTAPGVHGESIVMRLLPKNRGTLSLEKLGFEPDHLSLLHSWLACPNGIVLVTGPTGSGKSTTLYAALEAMRDGSNKIITVEDPVEYQVSGVTQIQAHNEIGYTFSRALRAILRQDPDTIMIGEIRDLDTAQIAIQSALTGHLVLSTLHTNDAASAFTRLVDMGLEPFLVAASVRGVQAQRLVRRLCGQCAVEDDHPLLPQGWSSSQPAFAAANWKKAVGCPHCHHTGYRGRLGIYELVALDGELQQLVNRQAPLQEIKSLIRQQGQRTLFEDGLIKASRGLTSIEEVMRVAYVEHD</sequence>
<feature type="domain" description="Bacterial type II secretion system protein E" evidence="4">
    <location>
        <begin position="367"/>
        <end position="381"/>
    </location>
</feature>
<dbReference type="Gene3D" id="1.10.40.70">
    <property type="match status" value="1"/>
</dbReference>
<evidence type="ECO:0000313" key="5">
    <source>
        <dbReference type="EMBL" id="EKB27753.1"/>
    </source>
</evidence>
<dbReference type="PATRIC" id="fig|1073377.4.peg.2092"/>
<dbReference type="Proteomes" id="UP000005149">
    <property type="component" value="Unassembled WGS sequence"/>
</dbReference>
<dbReference type="GO" id="GO:0005886">
    <property type="term" value="C:plasma membrane"/>
    <property type="evidence" value="ECO:0007669"/>
    <property type="project" value="TreeGrafter"/>
</dbReference>
<dbReference type="InterPro" id="IPR001482">
    <property type="entry name" value="T2SS/T4SS_dom"/>
</dbReference>
<dbReference type="GO" id="GO:0005524">
    <property type="term" value="F:ATP binding"/>
    <property type="evidence" value="ECO:0007669"/>
    <property type="project" value="UniProtKB-KW"/>
</dbReference>
<dbReference type="SUPFAM" id="SSF52540">
    <property type="entry name" value="P-loop containing nucleoside triphosphate hydrolases"/>
    <property type="match status" value="1"/>
</dbReference>
<dbReference type="SUPFAM" id="SSF160246">
    <property type="entry name" value="EspE N-terminal domain-like"/>
    <property type="match status" value="1"/>
</dbReference>
<evidence type="ECO:0000256" key="2">
    <source>
        <dbReference type="ARBA" id="ARBA00022741"/>
    </source>
</evidence>
<keyword evidence="6" id="KW-1185">Reference proteome</keyword>
<gene>
    <name evidence="5" type="ORF">HMPREF1171_02044</name>
</gene>
<reference evidence="5 6" key="1">
    <citation type="submission" date="2012-06" db="EMBL/GenBank/DDBJ databases">
        <title>The Genome Sequence of Aeromonas hydrophila SSU.</title>
        <authorList>
            <consortium name="The Broad Institute Genome Sequencing Platform"/>
            <person name="Earl A."/>
            <person name="Ward D."/>
            <person name="Feldgarden M."/>
            <person name="Gevers D."/>
            <person name="Chopra A."/>
            <person name="Walker B."/>
            <person name="Young S.K."/>
            <person name="Zeng Q."/>
            <person name="Gargeya S."/>
            <person name="Fitzgerald M."/>
            <person name="Haas B."/>
            <person name="Abouelleil A."/>
            <person name="Alvarado L."/>
            <person name="Arachchi H.M."/>
            <person name="Berlin A.M."/>
            <person name="Chapman S.B."/>
            <person name="Goldberg J."/>
            <person name="Griggs A."/>
            <person name="Gujja S."/>
            <person name="Hansen M."/>
            <person name="Howarth C."/>
            <person name="Imamovic A."/>
            <person name="Larimer J."/>
            <person name="McCowan C."/>
            <person name="Montmayeur A."/>
            <person name="Murphy C."/>
            <person name="Neiman D."/>
            <person name="Pearson M."/>
            <person name="Priest M."/>
            <person name="Roberts A."/>
            <person name="Saif S."/>
            <person name="Shea T."/>
            <person name="Sisk P."/>
            <person name="Sykes S."/>
            <person name="Wortman J."/>
            <person name="Nusbaum C."/>
            <person name="Birren B."/>
        </authorList>
    </citation>
    <scope>NUCLEOTIDE SEQUENCE [LARGE SCALE GENOMIC DNA]</scope>
    <source>
        <strain evidence="5 6">SSU</strain>
    </source>
</reference>
<dbReference type="EMBL" id="AGWR01000016">
    <property type="protein sequence ID" value="EKB27753.1"/>
    <property type="molecule type" value="Genomic_DNA"/>
</dbReference>
<dbReference type="AlphaFoldDB" id="K1JM91"/>
<dbReference type="Gene3D" id="3.30.450.90">
    <property type="match status" value="1"/>
</dbReference>
<comment type="similarity">
    <text evidence="1">Belongs to the GSP E family.</text>
</comment>
<dbReference type="Gene3D" id="3.40.50.300">
    <property type="entry name" value="P-loop containing nucleotide triphosphate hydrolases"/>
    <property type="match status" value="1"/>
</dbReference>
<dbReference type="PANTHER" id="PTHR30258:SF2">
    <property type="entry name" value="COMG OPERON PROTEIN 1"/>
    <property type="match status" value="1"/>
</dbReference>
<dbReference type="PROSITE" id="PS00662">
    <property type="entry name" value="T2SP_E"/>
    <property type="match status" value="1"/>
</dbReference>
<dbReference type="InterPro" id="IPR003593">
    <property type="entry name" value="AAA+_ATPase"/>
</dbReference>
<accession>K1JM91</accession>
<evidence type="ECO:0000313" key="6">
    <source>
        <dbReference type="Proteomes" id="UP000005149"/>
    </source>
</evidence>
<dbReference type="RefSeq" id="WP_005302863.1">
    <property type="nucleotide sequence ID" value="NZ_AOBQ01000001.1"/>
</dbReference>
<dbReference type="Pfam" id="PF05157">
    <property type="entry name" value="MshEN"/>
    <property type="match status" value="1"/>
</dbReference>
<dbReference type="InterPro" id="IPR027417">
    <property type="entry name" value="P-loop_NTPase"/>
</dbReference>
<dbReference type="GO" id="GO:0016887">
    <property type="term" value="F:ATP hydrolysis activity"/>
    <property type="evidence" value="ECO:0007669"/>
    <property type="project" value="TreeGrafter"/>
</dbReference>
<evidence type="ECO:0000256" key="1">
    <source>
        <dbReference type="ARBA" id="ARBA00006611"/>
    </source>
</evidence>
<keyword evidence="3" id="KW-0067">ATP-binding</keyword>
<dbReference type="Pfam" id="PF00437">
    <property type="entry name" value="T2SSE"/>
    <property type="match status" value="1"/>
</dbReference>
<dbReference type="InterPro" id="IPR037257">
    <property type="entry name" value="T2SS_E_N_sf"/>
</dbReference>
<dbReference type="FunFam" id="3.40.50.300:FF:000398">
    <property type="entry name" value="Type IV pilus assembly ATPase PilB"/>
    <property type="match status" value="1"/>
</dbReference>
<evidence type="ECO:0000259" key="4">
    <source>
        <dbReference type="PROSITE" id="PS00662"/>
    </source>
</evidence>
<dbReference type="CDD" id="cd01129">
    <property type="entry name" value="PulE-GspE-like"/>
    <property type="match status" value="1"/>
</dbReference>
<comment type="caution">
    <text evidence="5">The sequence shown here is derived from an EMBL/GenBank/DDBJ whole genome shotgun (WGS) entry which is preliminary data.</text>
</comment>